<evidence type="ECO:0000313" key="2">
    <source>
        <dbReference type="Proteomes" id="UP000001947"/>
    </source>
</evidence>
<dbReference type="KEGG" id="sde:Sde_3216"/>
<dbReference type="AlphaFoldDB" id="Q21FQ6"/>
<protein>
    <submittedName>
        <fullName evidence="1">Uncharacterized protein</fullName>
    </submittedName>
</protein>
<sequence length="122" mass="13989">MILTDRLVRVVLVLRRCFVVLKRAGLAFSIQSNMRDAAFKYLSQQVASALERIKSTTDSHIRYYQSQNCAASWARHPNKWGLTHKAPDPRIQKPRLVSPSGVFRYGGRAEPSVVRFNRKWCG</sequence>
<dbReference type="HOGENOM" id="CLU_2025069_0_0_6"/>
<accession>Q21FQ6</accession>
<gene>
    <name evidence="1" type="ordered locus">Sde_3216</name>
</gene>
<dbReference type="EMBL" id="CP000282">
    <property type="protein sequence ID" value="ABD82473.1"/>
    <property type="molecule type" value="Genomic_DNA"/>
</dbReference>
<proteinExistence type="predicted"/>
<evidence type="ECO:0000313" key="1">
    <source>
        <dbReference type="EMBL" id="ABD82473.1"/>
    </source>
</evidence>
<keyword evidence="2" id="KW-1185">Reference proteome</keyword>
<dbReference type="STRING" id="203122.Sde_3216"/>
<reference evidence="1 2" key="1">
    <citation type="journal article" date="2008" name="PLoS Genet.">
        <title>Complete genome sequence of the complex carbohydrate-degrading marine bacterium, Saccharophagus degradans strain 2-40 T.</title>
        <authorList>
            <person name="Weiner R.M."/>
            <person name="Taylor L.E.II."/>
            <person name="Henrissat B."/>
            <person name="Hauser L."/>
            <person name="Land M."/>
            <person name="Coutinho P.M."/>
            <person name="Rancurel C."/>
            <person name="Saunders E.H."/>
            <person name="Longmire A.G."/>
            <person name="Zhang H."/>
            <person name="Bayer E.A."/>
            <person name="Gilbert H.J."/>
            <person name="Larimer F."/>
            <person name="Zhulin I.B."/>
            <person name="Ekborg N.A."/>
            <person name="Lamed R."/>
            <person name="Richardson P.M."/>
            <person name="Borovok I."/>
            <person name="Hutcheson S."/>
        </authorList>
    </citation>
    <scope>NUCLEOTIDE SEQUENCE [LARGE SCALE GENOMIC DNA]</scope>
    <source>
        <strain evidence="2">2-40 / ATCC 43961 / DSM 17024</strain>
    </source>
</reference>
<dbReference type="Proteomes" id="UP000001947">
    <property type="component" value="Chromosome"/>
</dbReference>
<organism evidence="1 2">
    <name type="scientific">Saccharophagus degradans (strain 2-40 / ATCC 43961 / DSM 17024)</name>
    <dbReference type="NCBI Taxonomy" id="203122"/>
    <lineage>
        <taxon>Bacteria</taxon>
        <taxon>Pseudomonadati</taxon>
        <taxon>Pseudomonadota</taxon>
        <taxon>Gammaproteobacteria</taxon>
        <taxon>Cellvibrionales</taxon>
        <taxon>Cellvibrionaceae</taxon>
        <taxon>Saccharophagus</taxon>
    </lineage>
</organism>
<name>Q21FQ6_SACD2</name>